<evidence type="ECO:0000256" key="7">
    <source>
        <dbReference type="SAM" id="Phobius"/>
    </source>
</evidence>
<keyword evidence="4 7" id="KW-0472">Membrane</keyword>
<dbReference type="InterPro" id="IPR039306">
    <property type="entry name" value="MYOB"/>
</dbReference>
<dbReference type="EMBL" id="VEPZ02000932">
    <property type="protein sequence ID" value="KAE8710290.1"/>
    <property type="molecule type" value="Genomic_DNA"/>
</dbReference>
<dbReference type="GO" id="GO:0016020">
    <property type="term" value="C:membrane"/>
    <property type="evidence" value="ECO:0007669"/>
    <property type="project" value="UniProtKB-SubCell"/>
</dbReference>
<feature type="compositionally biased region" description="Low complexity" evidence="6">
    <location>
        <begin position="598"/>
        <end position="609"/>
    </location>
</feature>
<organism evidence="9 10">
    <name type="scientific">Hibiscus syriacus</name>
    <name type="common">Rose of Sharon</name>
    <dbReference type="NCBI Taxonomy" id="106335"/>
    <lineage>
        <taxon>Eukaryota</taxon>
        <taxon>Viridiplantae</taxon>
        <taxon>Streptophyta</taxon>
        <taxon>Embryophyta</taxon>
        <taxon>Tracheophyta</taxon>
        <taxon>Spermatophyta</taxon>
        <taxon>Magnoliopsida</taxon>
        <taxon>eudicotyledons</taxon>
        <taxon>Gunneridae</taxon>
        <taxon>Pentapetalae</taxon>
        <taxon>rosids</taxon>
        <taxon>malvids</taxon>
        <taxon>Malvales</taxon>
        <taxon>Malvaceae</taxon>
        <taxon>Malvoideae</taxon>
        <taxon>Hibiscus</taxon>
    </lineage>
</organism>
<sequence>MVANKFATMLHENTNRITLILVYVLLEWVMIVLLLLNSLFSYLIVKFADYFGLKRPCLWCSRLDHVFEPSKYKNSYRDLVCDDHANEISKLGFCSNHRRLSESRDMCGDCLSSSSPEVMENGDENFKCSCCGNLIAESGEKVDKDNASDGIRSGVVADDREDEQRIEENKGVGIISDGDEERGVEKDEFSCFISSFDCNQVTANGNCAVIEKDQESVEGDFILSMKDESPEILAKHLEFYIEGDDCHLIPVELMDSDAEGSQKIYKLREENQCVSDNGDVIFDFDSLRPAPVKLAMENNCSPAEEVTPLSTHETETENETSTAVLAVVESMESNEEEEDDDVQTNAATREGEINVDTNQVHQFAAISSANQPNEDIQMQNFDECTQEDHGSNDAEDEITLFKAATAETSDQAMKNHFSLSSDLYEIEEDKVPDTPTSIESFHQLHKKLLLLDRRDSGTEDPMDGNIFSDIEGADGVLTVEKLKSALKTERKALNALYMELEEERSASAVAASQTMAMITRIQEEKAAMQMEALQYQRMMEEQSEYDQEALQLLNELMVKREKEKVELEKELEIYRRKVLDYEAKERMMMPIRRKDYSSRSASSASCSNAEDSDGVSVDLNHESKGEDRFENHQVREDVNPNTPANAVLYLEESLACFEEKRVSILEQLMFLEEKLASLNDEEAEQHFEYFYGENGNVFHESSHFGHETNGVANGHFKGVNGKHHEDKLIPMAAKAKRLLPHFNATDADIEDTISNGHENGFRSVSHQHSSLELESKTIAIKEEVDRVYERLQALEADREFVKHCTSSLNKGDKGIYLLQEILQHLRDLRSVELRSCSTTEKRPTPAPIGGDNTVPYLQQSKVCHFPIAFPGCKALFVIFLGEGE</sequence>
<evidence type="ECO:0000259" key="8">
    <source>
        <dbReference type="PROSITE" id="PS51775"/>
    </source>
</evidence>
<feature type="transmembrane region" description="Helical" evidence="7">
    <location>
        <begin position="20"/>
        <end position="45"/>
    </location>
</feature>
<dbReference type="PROSITE" id="PS51775">
    <property type="entry name" value="GTD_BINDING"/>
    <property type="match status" value="1"/>
</dbReference>
<gene>
    <name evidence="9" type="ORF">F3Y22_tig00110325pilonHSYRG00133</name>
</gene>
<dbReference type="PANTHER" id="PTHR31448:SF3">
    <property type="entry name" value="MYOSIN-BINDING PROTEIN 2"/>
    <property type="match status" value="1"/>
</dbReference>
<comment type="subcellular location">
    <subcellularLocation>
        <location evidence="1">Membrane</location>
        <topology evidence="1">Single-pass membrane protein</topology>
    </subcellularLocation>
</comment>
<protein>
    <submittedName>
        <fullName evidence="9">Cysteine-rich receptor-like protein kinase 10</fullName>
    </submittedName>
</protein>
<name>A0A6A3B003_HIBSY</name>
<comment type="caution">
    <text evidence="9">The sequence shown here is derived from an EMBL/GenBank/DDBJ whole genome shotgun (WGS) entry which is preliminary data.</text>
</comment>
<feature type="region of interest" description="Disordered" evidence="6">
    <location>
        <begin position="594"/>
        <end position="620"/>
    </location>
</feature>
<dbReference type="Proteomes" id="UP000436088">
    <property type="component" value="Unassembled WGS sequence"/>
</dbReference>
<keyword evidence="3 7" id="KW-1133">Transmembrane helix</keyword>
<evidence type="ECO:0000256" key="2">
    <source>
        <dbReference type="ARBA" id="ARBA00022692"/>
    </source>
</evidence>
<dbReference type="InterPro" id="IPR007656">
    <property type="entry name" value="GTD-bd"/>
</dbReference>
<evidence type="ECO:0000313" key="9">
    <source>
        <dbReference type="EMBL" id="KAE8710290.1"/>
    </source>
</evidence>
<evidence type="ECO:0000256" key="6">
    <source>
        <dbReference type="SAM" id="MobiDB-lite"/>
    </source>
</evidence>
<dbReference type="PANTHER" id="PTHR31448">
    <property type="entry name" value="MYOSIN-BINDING PROTEIN 2"/>
    <property type="match status" value="1"/>
</dbReference>
<feature type="coiled-coil region" evidence="5">
    <location>
        <begin position="654"/>
        <end position="681"/>
    </location>
</feature>
<evidence type="ECO:0000256" key="4">
    <source>
        <dbReference type="ARBA" id="ARBA00023136"/>
    </source>
</evidence>
<feature type="coiled-coil region" evidence="5">
    <location>
        <begin position="535"/>
        <end position="584"/>
    </location>
</feature>
<keyword evidence="10" id="KW-1185">Reference proteome</keyword>
<dbReference type="Pfam" id="PF04576">
    <property type="entry name" value="Zein-binding"/>
    <property type="match status" value="1"/>
</dbReference>
<dbReference type="GO" id="GO:0016301">
    <property type="term" value="F:kinase activity"/>
    <property type="evidence" value="ECO:0007669"/>
    <property type="project" value="UniProtKB-KW"/>
</dbReference>
<evidence type="ECO:0000256" key="5">
    <source>
        <dbReference type="SAM" id="Coils"/>
    </source>
</evidence>
<dbReference type="GO" id="GO:0080115">
    <property type="term" value="F:myosin XI tail binding"/>
    <property type="evidence" value="ECO:0007669"/>
    <property type="project" value="UniProtKB-ARBA"/>
</dbReference>
<keyword evidence="5" id="KW-0175">Coiled coil</keyword>
<accession>A0A6A3B003</accession>
<proteinExistence type="predicted"/>
<evidence type="ECO:0000256" key="3">
    <source>
        <dbReference type="ARBA" id="ARBA00022989"/>
    </source>
</evidence>
<reference evidence="9" key="1">
    <citation type="submission" date="2019-09" db="EMBL/GenBank/DDBJ databases">
        <title>Draft genome information of white flower Hibiscus syriacus.</title>
        <authorList>
            <person name="Kim Y.-M."/>
        </authorList>
    </citation>
    <scope>NUCLEOTIDE SEQUENCE [LARGE SCALE GENOMIC DNA]</scope>
    <source>
        <strain evidence="9">YM2019G1</strain>
    </source>
</reference>
<dbReference type="AlphaFoldDB" id="A0A6A3B003"/>
<feature type="domain" description="GTD-binding" evidence="8">
    <location>
        <begin position="477"/>
        <end position="575"/>
    </location>
</feature>
<evidence type="ECO:0000313" key="10">
    <source>
        <dbReference type="Proteomes" id="UP000436088"/>
    </source>
</evidence>
<keyword evidence="2 7" id="KW-0812">Transmembrane</keyword>
<evidence type="ECO:0000256" key="1">
    <source>
        <dbReference type="ARBA" id="ARBA00004167"/>
    </source>
</evidence>